<evidence type="ECO:0000256" key="1">
    <source>
        <dbReference type="SAM" id="MobiDB-lite"/>
    </source>
</evidence>
<dbReference type="FunFam" id="3.10.20.90:FF:000238">
    <property type="entry name" value="Phosphoinositide phospholipase C"/>
    <property type="match status" value="1"/>
</dbReference>
<dbReference type="Gene3D" id="2.60.40.150">
    <property type="entry name" value="C2 domain"/>
    <property type="match status" value="1"/>
</dbReference>
<dbReference type="GO" id="GO:0007165">
    <property type="term" value="P:signal transduction"/>
    <property type="evidence" value="ECO:0007669"/>
    <property type="project" value="InterPro"/>
</dbReference>
<protein>
    <submittedName>
        <fullName evidence="4">Ras-associating domain-containing protein</fullName>
    </submittedName>
</protein>
<feature type="compositionally biased region" description="Basic and acidic residues" evidence="1">
    <location>
        <begin position="264"/>
        <end position="273"/>
    </location>
</feature>
<evidence type="ECO:0000313" key="4">
    <source>
        <dbReference type="WBParaSite" id="PgR211_g001_t01"/>
    </source>
</evidence>
<dbReference type="Proteomes" id="UP000887569">
    <property type="component" value="Unplaced"/>
</dbReference>
<feature type="region of interest" description="Disordered" evidence="1">
    <location>
        <begin position="249"/>
        <end position="279"/>
    </location>
</feature>
<feature type="domain" description="Ras-associating" evidence="2">
    <location>
        <begin position="103"/>
        <end position="207"/>
    </location>
</feature>
<dbReference type="SMART" id="SM00314">
    <property type="entry name" value="RA"/>
    <property type="match status" value="2"/>
</dbReference>
<dbReference type="FunFam" id="3.10.20.90:FF:000512">
    <property type="entry name" value="Phosphoinositide phospholipase C"/>
    <property type="match status" value="1"/>
</dbReference>
<name>A0A915CIJ5_PARUN</name>
<dbReference type="Pfam" id="PF00788">
    <property type="entry name" value="RA"/>
    <property type="match status" value="2"/>
</dbReference>
<accession>A0A915CIJ5</accession>
<organism evidence="3 4">
    <name type="scientific">Parascaris univalens</name>
    <name type="common">Nematode worm</name>
    <dbReference type="NCBI Taxonomy" id="6257"/>
    <lineage>
        <taxon>Eukaryota</taxon>
        <taxon>Metazoa</taxon>
        <taxon>Ecdysozoa</taxon>
        <taxon>Nematoda</taxon>
        <taxon>Chromadorea</taxon>
        <taxon>Rhabditida</taxon>
        <taxon>Spirurina</taxon>
        <taxon>Ascaridomorpha</taxon>
        <taxon>Ascaridoidea</taxon>
        <taxon>Ascarididae</taxon>
        <taxon>Parascaris</taxon>
    </lineage>
</organism>
<dbReference type="Gene3D" id="3.10.20.90">
    <property type="entry name" value="Phosphatidylinositol 3-kinase Catalytic Subunit, Chain A, domain 1"/>
    <property type="match status" value="2"/>
</dbReference>
<reference evidence="4" key="1">
    <citation type="submission" date="2022-11" db="UniProtKB">
        <authorList>
            <consortium name="WormBaseParasite"/>
        </authorList>
    </citation>
    <scope>IDENTIFICATION</scope>
</reference>
<keyword evidence="3" id="KW-1185">Reference proteome</keyword>
<feature type="compositionally biased region" description="Polar residues" evidence="1">
    <location>
        <begin position="252"/>
        <end position="263"/>
    </location>
</feature>
<feature type="domain" description="Ras-associating" evidence="2">
    <location>
        <begin position="294"/>
        <end position="417"/>
    </location>
</feature>
<dbReference type="InterPro" id="IPR000159">
    <property type="entry name" value="RA_dom"/>
</dbReference>
<dbReference type="SUPFAM" id="SSF54236">
    <property type="entry name" value="Ubiquitin-like"/>
    <property type="match status" value="2"/>
</dbReference>
<dbReference type="InterPro" id="IPR035892">
    <property type="entry name" value="C2_domain_sf"/>
</dbReference>
<evidence type="ECO:0000313" key="3">
    <source>
        <dbReference type="Proteomes" id="UP000887569"/>
    </source>
</evidence>
<dbReference type="PROSITE" id="PS50200">
    <property type="entry name" value="RA"/>
    <property type="match status" value="2"/>
</dbReference>
<dbReference type="InterPro" id="IPR029071">
    <property type="entry name" value="Ubiquitin-like_domsf"/>
</dbReference>
<sequence>TKGDSTHFVAVMYSSVADVWHSGWFPVRCLRPGYRHLPLRTNANLTMDQSMLFIHSRFEQEEHIHLHDEDSISQCNVEQKLAYQTLKIDPSVEIRRIPMLKRQIFVLRIMGLCADDTPTIVHAESASTVRNVMQQALSNAGKNADTVEEYALFEENINGQGVSSLGETSECSEASSHRILLLSERIMDAVARWNGSTRRFVMRRRGNDPSGRAWITSIIKSGGGASALSQSPSNASAITVNHEKRIGDTAVHSKSQSSSTFHVRSTDGEHSAETDPLGFHPRTRSIGETFLVCVHNVSEDQPYAILRANINCTASDIIKQVFLKAHVVDVDESEYVLMEELVNEGDSKEVSSPPHHGVFHALKDVSLSRKKSSDLSSRITHGGGRLSVRVLSSDENVWKAQNHWKGAGRFVLENRRDTVHSTLEKDHKNESRKISLITVRSIGPPVRITRFGKSLTVDGSARSNR</sequence>
<proteinExistence type="predicted"/>
<dbReference type="AlphaFoldDB" id="A0A915CIJ5"/>
<evidence type="ECO:0000259" key="2">
    <source>
        <dbReference type="PROSITE" id="PS50200"/>
    </source>
</evidence>
<dbReference type="WBParaSite" id="PgR211_g001_t01">
    <property type="protein sequence ID" value="PgR211_g001_t01"/>
    <property type="gene ID" value="PgR211_g001"/>
</dbReference>